<evidence type="ECO:0000256" key="6">
    <source>
        <dbReference type="ARBA" id="ARBA00023136"/>
    </source>
</evidence>
<evidence type="ECO:0000313" key="11">
    <source>
        <dbReference type="Proteomes" id="UP000640333"/>
    </source>
</evidence>
<proteinExistence type="inferred from homology"/>
<comment type="caution">
    <text evidence="10">The sequence shown here is derived from an EMBL/GenBank/DDBJ whole genome shotgun (WGS) entry which is preliminary data.</text>
</comment>
<reference evidence="10" key="1">
    <citation type="submission" date="2020-10" db="EMBL/GenBank/DDBJ databases">
        <title>Bacterium isolated from coastal waters sediment.</title>
        <authorList>
            <person name="Chen R.-J."/>
            <person name="Lu D.-C."/>
            <person name="Zhu K.-L."/>
            <person name="Du Z.-J."/>
        </authorList>
    </citation>
    <scope>NUCLEOTIDE SEQUENCE</scope>
    <source>
        <strain evidence="10">N1Y112</strain>
    </source>
</reference>
<evidence type="ECO:0000256" key="5">
    <source>
        <dbReference type="ARBA" id="ARBA00022989"/>
    </source>
</evidence>
<feature type="transmembrane region" description="Helical" evidence="7">
    <location>
        <begin position="30"/>
        <end position="49"/>
    </location>
</feature>
<dbReference type="GO" id="GO:0044874">
    <property type="term" value="P:lipoprotein localization to outer membrane"/>
    <property type="evidence" value="ECO:0007669"/>
    <property type="project" value="TreeGrafter"/>
</dbReference>
<evidence type="ECO:0000256" key="1">
    <source>
        <dbReference type="ARBA" id="ARBA00004651"/>
    </source>
</evidence>
<evidence type="ECO:0000259" key="8">
    <source>
        <dbReference type="Pfam" id="PF02687"/>
    </source>
</evidence>
<keyword evidence="11" id="KW-1185">Reference proteome</keyword>
<gene>
    <name evidence="10" type="ORF">IOQ59_12575</name>
</gene>
<organism evidence="10 11">
    <name type="scientific">Pontibacterium sinense</name>
    <dbReference type="NCBI Taxonomy" id="2781979"/>
    <lineage>
        <taxon>Bacteria</taxon>
        <taxon>Pseudomonadati</taxon>
        <taxon>Pseudomonadota</taxon>
        <taxon>Gammaproteobacteria</taxon>
        <taxon>Oceanospirillales</taxon>
        <taxon>Oceanospirillaceae</taxon>
        <taxon>Pontibacterium</taxon>
    </lineage>
</organism>
<keyword evidence="6 7" id="KW-0472">Membrane</keyword>
<feature type="domain" description="ABC3 transporter permease C-terminal" evidence="8">
    <location>
        <begin position="298"/>
        <end position="431"/>
    </location>
</feature>
<protein>
    <submittedName>
        <fullName evidence="10">ABC transporter permease</fullName>
    </submittedName>
</protein>
<dbReference type="EMBL" id="JADEYS010000012">
    <property type="protein sequence ID" value="MBE9398095.1"/>
    <property type="molecule type" value="Genomic_DNA"/>
</dbReference>
<evidence type="ECO:0000259" key="9">
    <source>
        <dbReference type="Pfam" id="PF12704"/>
    </source>
</evidence>
<accession>A0A8J7FAP8</accession>
<feature type="transmembrane region" description="Helical" evidence="7">
    <location>
        <begin position="295"/>
        <end position="318"/>
    </location>
</feature>
<dbReference type="GO" id="GO:0098797">
    <property type="term" value="C:plasma membrane protein complex"/>
    <property type="evidence" value="ECO:0007669"/>
    <property type="project" value="TreeGrafter"/>
</dbReference>
<evidence type="ECO:0000313" key="10">
    <source>
        <dbReference type="EMBL" id="MBE9398095.1"/>
    </source>
</evidence>
<dbReference type="InterPro" id="IPR051447">
    <property type="entry name" value="Lipoprotein-release_system"/>
</dbReference>
<comment type="subcellular location">
    <subcellularLocation>
        <location evidence="1">Cell membrane</location>
        <topology evidence="1">Multi-pass membrane protein</topology>
    </subcellularLocation>
</comment>
<dbReference type="Pfam" id="PF12704">
    <property type="entry name" value="MacB_PCD"/>
    <property type="match status" value="1"/>
</dbReference>
<name>A0A8J7FAP8_9GAMM</name>
<feature type="transmembrane region" description="Helical" evidence="7">
    <location>
        <begin position="338"/>
        <end position="361"/>
    </location>
</feature>
<dbReference type="Pfam" id="PF02687">
    <property type="entry name" value="FtsX"/>
    <property type="match status" value="1"/>
</dbReference>
<dbReference type="InterPro" id="IPR025857">
    <property type="entry name" value="MacB_PCD"/>
</dbReference>
<dbReference type="AlphaFoldDB" id="A0A8J7FAP8"/>
<comment type="similarity">
    <text evidence="2">Belongs to the ABC-4 integral membrane protein family. LolC/E subfamily.</text>
</comment>
<dbReference type="Proteomes" id="UP000640333">
    <property type="component" value="Unassembled WGS sequence"/>
</dbReference>
<dbReference type="InterPro" id="IPR003838">
    <property type="entry name" value="ABC3_permease_C"/>
</dbReference>
<evidence type="ECO:0000256" key="3">
    <source>
        <dbReference type="ARBA" id="ARBA00022475"/>
    </source>
</evidence>
<dbReference type="RefSeq" id="WP_193953730.1">
    <property type="nucleotide sequence ID" value="NZ_JADEYS010000012.1"/>
</dbReference>
<evidence type="ECO:0000256" key="4">
    <source>
        <dbReference type="ARBA" id="ARBA00022692"/>
    </source>
</evidence>
<keyword evidence="4 7" id="KW-0812">Transmembrane</keyword>
<evidence type="ECO:0000256" key="2">
    <source>
        <dbReference type="ARBA" id="ARBA00005236"/>
    </source>
</evidence>
<evidence type="ECO:0000256" key="7">
    <source>
        <dbReference type="SAM" id="Phobius"/>
    </source>
</evidence>
<keyword evidence="3" id="KW-1003">Cell membrane</keyword>
<dbReference type="PANTHER" id="PTHR30489:SF0">
    <property type="entry name" value="LIPOPROTEIN-RELEASING SYSTEM TRANSMEMBRANE PROTEIN LOLE"/>
    <property type="match status" value="1"/>
</dbReference>
<feature type="domain" description="MacB-like periplasmic core" evidence="9">
    <location>
        <begin position="29"/>
        <end position="247"/>
    </location>
</feature>
<keyword evidence="5 7" id="KW-1133">Transmembrane helix</keyword>
<sequence>MPVQTANSSSLSMLLFMAWRNLWRNPVRSLLTVSALAGGLIMIILYSALLTGMTRQMSQHATEISTGHLQLQRQAFIDDRDLYATLPWPYLQQLEARHPEMHFAPRLYAAGLASAENTSTGVMIKAIDPLRERQTTRMLEHIRQGKADFAIADHTASGLPRYNLVIGAQLAKNMQLTPGSELILVTQAADGSIGNALFRVAAILKPLEPNFDRMGVLMSIEAFQQLMYLEDGFHELAIKLEIIDQLDSAQVTLIQQLAAFTHEQPLEPLGGDPIIRNWRQLNPAVSEMLELSQTMMLFVGLIVISLASMGMLNTMLMAVHERTHEFGILLAIGMKRRILLAMVLFESFLLALVSAALGSAVGSLMTVYLERDGIDLSHYMPDGYDWAGVVFEPVMQIYLEPTHVLHACGLMMTVTLLTALIPAWRMARLNPAEVMR</sequence>
<dbReference type="PANTHER" id="PTHR30489">
    <property type="entry name" value="LIPOPROTEIN-RELEASING SYSTEM TRANSMEMBRANE PROTEIN LOLE"/>
    <property type="match status" value="1"/>
</dbReference>
<feature type="transmembrane region" description="Helical" evidence="7">
    <location>
        <begin position="404"/>
        <end position="427"/>
    </location>
</feature>